<dbReference type="RefSeq" id="WP_194453212.1">
    <property type="nucleotide sequence ID" value="NZ_CP063849.1"/>
</dbReference>
<dbReference type="Proteomes" id="UP000593892">
    <property type="component" value="Chromosome"/>
</dbReference>
<evidence type="ECO:0000313" key="4">
    <source>
        <dbReference type="Proteomes" id="UP000593892"/>
    </source>
</evidence>
<evidence type="ECO:0000259" key="2">
    <source>
        <dbReference type="Pfam" id="PF21783"/>
    </source>
</evidence>
<sequence>MKRLLLTMLAAAGCLPGADQLLVLHKLDDSFGFYDAASGRLEAKVAVGKKPHEFALSADEKFAFVTNYGADTYTETQQGGNTITVIDLAARKAVGEIGLGQYHRPHGIERGKSGLLYVTTDFPASLLIVDAKKSRIVKAIPLTGKLPHMVQLTKDERKAWTADAGSGTVSVIDLANRRQTTQLEVGGVPMGFALTTDEKNLFVATRTNNMVVQVDAVANKLKRKLGVPGEPARMAPSPDGRWIYVSLIGSGELAVLNAHTQLEVNRVPVGQRAEGLRLSDDGQKLFVSAQAENKVVEFSAPDLERVKEIATSAKPDPTYLLRERKR</sequence>
<dbReference type="KEGG" id="pfer:IRI77_16905"/>
<dbReference type="AlphaFoldDB" id="A0A7S7NXE8"/>
<proteinExistence type="predicted"/>
<dbReference type="InterPro" id="IPR051200">
    <property type="entry name" value="Host-pathogen_enzymatic-act"/>
</dbReference>
<evidence type="ECO:0000256" key="1">
    <source>
        <dbReference type="ARBA" id="ARBA00022729"/>
    </source>
</evidence>
<gene>
    <name evidence="3" type="ORF">IRI77_16905</name>
</gene>
<feature type="domain" description="YNCE-like beta-propeller" evidence="2">
    <location>
        <begin position="112"/>
        <end position="277"/>
    </location>
</feature>
<name>A0A7S7NXE8_PALFE</name>
<accession>A0A7S7NXE8</accession>
<dbReference type="SUPFAM" id="SSF51004">
    <property type="entry name" value="C-terminal (heme d1) domain of cytochrome cd1-nitrite reductase"/>
    <property type="match status" value="1"/>
</dbReference>
<dbReference type="InterPro" id="IPR048433">
    <property type="entry name" value="YNCE-like_beta-prop"/>
</dbReference>
<keyword evidence="1" id="KW-0732">Signal</keyword>
<keyword evidence="4" id="KW-1185">Reference proteome</keyword>
<reference evidence="3 4" key="1">
    <citation type="submission" date="2020-10" db="EMBL/GenBank/DDBJ databases">
        <title>Complete genome sequence of Paludibaculum fermentans P105T, a facultatively anaerobic acidobacterium capable of dissimilatory Fe(III) reduction.</title>
        <authorList>
            <person name="Dedysh S.N."/>
            <person name="Beletsky A.V."/>
            <person name="Kulichevskaya I.S."/>
            <person name="Mardanov A.V."/>
            <person name="Ravin N.V."/>
        </authorList>
    </citation>
    <scope>NUCLEOTIDE SEQUENCE [LARGE SCALE GENOMIC DNA]</scope>
    <source>
        <strain evidence="3 4">P105</strain>
    </source>
</reference>
<dbReference type="Gene3D" id="2.130.10.10">
    <property type="entry name" value="YVTN repeat-like/Quinoprotein amine dehydrogenase"/>
    <property type="match status" value="2"/>
</dbReference>
<dbReference type="EMBL" id="CP063849">
    <property type="protein sequence ID" value="QOY91558.1"/>
    <property type="molecule type" value="Genomic_DNA"/>
</dbReference>
<dbReference type="PANTHER" id="PTHR47197">
    <property type="entry name" value="PROTEIN NIRF"/>
    <property type="match status" value="1"/>
</dbReference>
<dbReference type="InterPro" id="IPR011048">
    <property type="entry name" value="Haem_d1_sf"/>
</dbReference>
<protein>
    <submittedName>
        <fullName evidence="3">Beta-propeller fold lactonase family protein</fullName>
    </submittedName>
</protein>
<dbReference type="PANTHER" id="PTHR47197:SF3">
    <property type="entry name" value="DIHYDRO-HEME D1 DEHYDROGENASE"/>
    <property type="match status" value="1"/>
</dbReference>
<evidence type="ECO:0000313" key="3">
    <source>
        <dbReference type="EMBL" id="QOY91558.1"/>
    </source>
</evidence>
<dbReference type="InterPro" id="IPR015943">
    <property type="entry name" value="WD40/YVTN_repeat-like_dom_sf"/>
</dbReference>
<dbReference type="Pfam" id="PF21783">
    <property type="entry name" value="YNCE"/>
    <property type="match status" value="1"/>
</dbReference>
<organism evidence="3 4">
    <name type="scientific">Paludibaculum fermentans</name>
    <dbReference type="NCBI Taxonomy" id="1473598"/>
    <lineage>
        <taxon>Bacteria</taxon>
        <taxon>Pseudomonadati</taxon>
        <taxon>Acidobacteriota</taxon>
        <taxon>Terriglobia</taxon>
        <taxon>Bryobacterales</taxon>
        <taxon>Bryobacteraceae</taxon>
        <taxon>Paludibaculum</taxon>
    </lineage>
</organism>